<keyword evidence="3" id="KW-0472">Membrane</keyword>
<reference evidence="4 5" key="1">
    <citation type="submission" date="2019-11" db="EMBL/GenBank/DDBJ databases">
        <title>Lactobacillus sp. nov. CRM56-3, isolated from fermented tea leaves.</title>
        <authorList>
            <person name="Phuengjayaem S."/>
            <person name="Tanasupawat S."/>
        </authorList>
    </citation>
    <scope>NUCLEOTIDE SEQUENCE [LARGE SCALE GENOMIC DNA]</scope>
    <source>
        <strain evidence="4 5">CRM56-3</strain>
    </source>
</reference>
<organism evidence="4 5">
    <name type="scientific">Secundilactobacillus folii</name>
    <dbReference type="NCBI Taxonomy" id="2678357"/>
    <lineage>
        <taxon>Bacteria</taxon>
        <taxon>Bacillati</taxon>
        <taxon>Bacillota</taxon>
        <taxon>Bacilli</taxon>
        <taxon>Lactobacillales</taxon>
        <taxon>Lactobacillaceae</taxon>
        <taxon>Secundilactobacillus</taxon>
    </lineage>
</organism>
<sequence length="148" mass="17113">MASKLRRRREGFTMIEMLITLVVISSLLLLVMLGSQRINQSSLRTEQAFWTSFDGYWKQALSEAEYHNRSTMVKIKTDQPVVFKTNGHENKLNLPKSLHPDKNVLLDIRANSSISPQTVTFHSDIDHRIYRLVIQMGWGVYHVDRQAA</sequence>
<keyword evidence="3" id="KW-0812">Transmembrane</keyword>
<dbReference type="InterPro" id="IPR045584">
    <property type="entry name" value="Pilin-like"/>
</dbReference>
<evidence type="ECO:0000313" key="5">
    <source>
        <dbReference type="Proteomes" id="UP000466388"/>
    </source>
</evidence>
<dbReference type="AlphaFoldDB" id="A0A7X2XX17"/>
<dbReference type="Proteomes" id="UP000466388">
    <property type="component" value="Unassembled WGS sequence"/>
</dbReference>
<dbReference type="Pfam" id="PF07963">
    <property type="entry name" value="N_methyl"/>
    <property type="match status" value="1"/>
</dbReference>
<dbReference type="GO" id="GO:0009986">
    <property type="term" value="C:cell surface"/>
    <property type="evidence" value="ECO:0007669"/>
    <property type="project" value="UniProtKB-SubCell"/>
</dbReference>
<evidence type="ECO:0000256" key="1">
    <source>
        <dbReference type="ARBA" id="ARBA00004241"/>
    </source>
</evidence>
<accession>A0A7X2XX17</accession>
<dbReference type="NCBIfam" id="TIGR02532">
    <property type="entry name" value="IV_pilin_GFxxxE"/>
    <property type="match status" value="1"/>
</dbReference>
<keyword evidence="2" id="KW-0178">Competence</keyword>
<comment type="subcellular location">
    <subcellularLocation>
        <location evidence="1">Cell surface</location>
    </subcellularLocation>
</comment>
<dbReference type="EMBL" id="WNJO01000021">
    <property type="protein sequence ID" value="MTV83228.1"/>
    <property type="molecule type" value="Genomic_DNA"/>
</dbReference>
<proteinExistence type="predicted"/>
<feature type="transmembrane region" description="Helical" evidence="3">
    <location>
        <begin position="12"/>
        <end position="34"/>
    </location>
</feature>
<dbReference type="GO" id="GO:0030420">
    <property type="term" value="P:establishment of competence for transformation"/>
    <property type="evidence" value="ECO:0007669"/>
    <property type="project" value="UniProtKB-KW"/>
</dbReference>
<comment type="caution">
    <text evidence="4">The sequence shown here is derived from an EMBL/GenBank/DDBJ whole genome shotgun (WGS) entry which is preliminary data.</text>
</comment>
<keyword evidence="3" id="KW-1133">Transmembrane helix</keyword>
<evidence type="ECO:0000313" key="4">
    <source>
        <dbReference type="EMBL" id="MTV83228.1"/>
    </source>
</evidence>
<dbReference type="SUPFAM" id="SSF54523">
    <property type="entry name" value="Pili subunits"/>
    <property type="match status" value="1"/>
</dbReference>
<keyword evidence="5" id="KW-1185">Reference proteome</keyword>
<name>A0A7X2XX17_9LACO</name>
<evidence type="ECO:0000256" key="2">
    <source>
        <dbReference type="ARBA" id="ARBA00023287"/>
    </source>
</evidence>
<gene>
    <name evidence="4" type="ORF">GM612_11420</name>
</gene>
<evidence type="ECO:0000256" key="3">
    <source>
        <dbReference type="SAM" id="Phobius"/>
    </source>
</evidence>
<protein>
    <submittedName>
        <fullName evidence="4">Prepilin-type N-terminal cleavage/methylation domain-containing protein</fullName>
    </submittedName>
</protein>
<dbReference type="RefSeq" id="WP_155432488.1">
    <property type="nucleotide sequence ID" value="NZ_WNJO01000021.1"/>
</dbReference>
<dbReference type="InterPro" id="IPR012902">
    <property type="entry name" value="N_methyl_site"/>
</dbReference>